<gene>
    <name evidence="2" type="ORF">AVEN_21490_1</name>
</gene>
<dbReference type="EMBL" id="BGPR01000658">
    <property type="protein sequence ID" value="GBM30378.1"/>
    <property type="molecule type" value="Genomic_DNA"/>
</dbReference>
<feature type="region of interest" description="Disordered" evidence="1">
    <location>
        <begin position="35"/>
        <end position="62"/>
    </location>
</feature>
<evidence type="ECO:0000256" key="1">
    <source>
        <dbReference type="SAM" id="MobiDB-lite"/>
    </source>
</evidence>
<evidence type="ECO:0000313" key="3">
    <source>
        <dbReference type="Proteomes" id="UP000499080"/>
    </source>
</evidence>
<sequence length="109" mass="12121">MQANTPDVFSHVFLDLSGGNSDTYSNRKCQVHESVQMTKMEKSSLKKTLSGSGSRGDYYPTPYATTRISAEEQKEQAARQSNLISEQKIDMVFSAQLKLKSHCAALNQN</sequence>
<protein>
    <submittedName>
        <fullName evidence="2">Uncharacterized protein</fullName>
    </submittedName>
</protein>
<accession>A0A4Y2EQD1</accession>
<proteinExistence type="predicted"/>
<keyword evidence="3" id="KW-1185">Reference proteome</keyword>
<dbReference type="AlphaFoldDB" id="A0A4Y2EQD1"/>
<organism evidence="2 3">
    <name type="scientific">Araneus ventricosus</name>
    <name type="common">Orbweaver spider</name>
    <name type="synonym">Epeira ventricosa</name>
    <dbReference type="NCBI Taxonomy" id="182803"/>
    <lineage>
        <taxon>Eukaryota</taxon>
        <taxon>Metazoa</taxon>
        <taxon>Ecdysozoa</taxon>
        <taxon>Arthropoda</taxon>
        <taxon>Chelicerata</taxon>
        <taxon>Arachnida</taxon>
        <taxon>Araneae</taxon>
        <taxon>Araneomorphae</taxon>
        <taxon>Entelegynae</taxon>
        <taxon>Araneoidea</taxon>
        <taxon>Araneidae</taxon>
        <taxon>Araneus</taxon>
    </lineage>
</organism>
<dbReference type="Proteomes" id="UP000499080">
    <property type="component" value="Unassembled WGS sequence"/>
</dbReference>
<name>A0A4Y2EQD1_ARAVE</name>
<reference evidence="2 3" key="1">
    <citation type="journal article" date="2019" name="Sci. Rep.">
        <title>Orb-weaving spider Araneus ventricosus genome elucidates the spidroin gene catalogue.</title>
        <authorList>
            <person name="Kono N."/>
            <person name="Nakamura H."/>
            <person name="Ohtoshi R."/>
            <person name="Moran D.A.P."/>
            <person name="Shinohara A."/>
            <person name="Yoshida Y."/>
            <person name="Fujiwara M."/>
            <person name="Mori M."/>
            <person name="Tomita M."/>
            <person name="Arakawa K."/>
        </authorList>
    </citation>
    <scope>NUCLEOTIDE SEQUENCE [LARGE SCALE GENOMIC DNA]</scope>
</reference>
<evidence type="ECO:0000313" key="2">
    <source>
        <dbReference type="EMBL" id="GBM30378.1"/>
    </source>
</evidence>
<comment type="caution">
    <text evidence="2">The sequence shown here is derived from an EMBL/GenBank/DDBJ whole genome shotgun (WGS) entry which is preliminary data.</text>
</comment>